<evidence type="ECO:0000313" key="12">
    <source>
        <dbReference type="Proteomes" id="UP000271137"/>
    </source>
</evidence>
<accession>A0A3P3F1Y1</accession>
<organism evidence="10 13">
    <name type="scientific">Variovorax beijingensis</name>
    <dbReference type="NCBI Taxonomy" id="2496117"/>
    <lineage>
        <taxon>Bacteria</taxon>
        <taxon>Pseudomonadati</taxon>
        <taxon>Pseudomonadota</taxon>
        <taxon>Betaproteobacteria</taxon>
        <taxon>Burkholderiales</taxon>
        <taxon>Comamonadaceae</taxon>
        <taxon>Variovorax</taxon>
    </lineage>
</organism>
<dbReference type="PIRSF" id="PIRSF001434">
    <property type="entry name" value="CGS"/>
    <property type="match status" value="1"/>
</dbReference>
<dbReference type="InterPro" id="IPR015424">
    <property type="entry name" value="PyrdxlP-dep_Trfase"/>
</dbReference>
<dbReference type="Gene3D" id="3.90.1150.10">
    <property type="entry name" value="Aspartate Aminotransferase, domain 1"/>
    <property type="match status" value="1"/>
</dbReference>
<evidence type="ECO:0000313" key="11">
    <source>
        <dbReference type="EMBL" id="RSZ43039.1"/>
    </source>
</evidence>
<evidence type="ECO:0000313" key="10">
    <source>
        <dbReference type="EMBL" id="RRH92605.1"/>
    </source>
</evidence>
<evidence type="ECO:0000256" key="3">
    <source>
        <dbReference type="ARBA" id="ARBA00022898"/>
    </source>
</evidence>
<dbReference type="InterPro" id="IPR000277">
    <property type="entry name" value="Cys/Met-Metab_PyrdxlP-dep_enz"/>
</dbReference>
<keyword evidence="3 8" id="KW-0663">Pyridoxal phosphate</keyword>
<dbReference type="Pfam" id="PF01053">
    <property type="entry name" value="Cys_Met_Meta_PP"/>
    <property type="match status" value="1"/>
</dbReference>
<dbReference type="InterPro" id="IPR006233">
    <property type="entry name" value="Cys_b_lyase_bac"/>
</dbReference>
<dbReference type="EMBL" id="RXFQ01000002">
    <property type="protein sequence ID" value="RSZ43039.1"/>
    <property type="molecule type" value="Genomic_DNA"/>
</dbReference>
<dbReference type="EC" id="4.4.1.8" evidence="10"/>
<comment type="caution">
    <text evidence="10">The sequence shown here is derived from an EMBL/GenBank/DDBJ whole genome shotgun (WGS) entry which is preliminary data.</text>
</comment>
<dbReference type="FunFam" id="3.40.640.10:FF:000046">
    <property type="entry name" value="Cystathionine gamma-lyase"/>
    <property type="match status" value="1"/>
</dbReference>
<evidence type="ECO:0000256" key="9">
    <source>
        <dbReference type="RuleBase" id="RU362118"/>
    </source>
</evidence>
<name>A0A3P3F1Y1_9BURK</name>
<dbReference type="GO" id="GO:0030170">
    <property type="term" value="F:pyridoxal phosphate binding"/>
    <property type="evidence" value="ECO:0007669"/>
    <property type="project" value="InterPro"/>
</dbReference>
<dbReference type="Proteomes" id="UP000271590">
    <property type="component" value="Unassembled WGS sequence"/>
</dbReference>
<evidence type="ECO:0000256" key="2">
    <source>
        <dbReference type="ARBA" id="ARBA00009077"/>
    </source>
</evidence>
<evidence type="ECO:0000256" key="7">
    <source>
        <dbReference type="ARBA" id="ARBA00047625"/>
    </source>
</evidence>
<dbReference type="NCBIfam" id="TIGR01324">
    <property type="entry name" value="cysta_beta_ly_B"/>
    <property type="match status" value="1"/>
</dbReference>
<dbReference type="SUPFAM" id="SSF53383">
    <property type="entry name" value="PLP-dependent transferases"/>
    <property type="match status" value="1"/>
</dbReference>
<evidence type="ECO:0000256" key="8">
    <source>
        <dbReference type="PIRSR" id="PIRSR001434-2"/>
    </source>
</evidence>
<reference evidence="11 12" key="2">
    <citation type="submission" date="2018-12" db="EMBL/GenBank/DDBJ databases">
        <title>The genome sequences of strain 502.</title>
        <authorList>
            <person name="Gao J."/>
            <person name="Sun J."/>
        </authorList>
    </citation>
    <scope>NUCLEOTIDE SEQUENCE [LARGE SCALE GENOMIC DNA]</scope>
    <source>
        <strain evidence="11 12">502</strain>
    </source>
</reference>
<comment type="catalytic activity">
    <reaction evidence="6">
        <text>L,L-cystathionine + H2O = L-homocysteine + pyruvate + NH4(+)</text>
        <dbReference type="Rhea" id="RHEA:13965"/>
        <dbReference type="ChEBI" id="CHEBI:15361"/>
        <dbReference type="ChEBI" id="CHEBI:15377"/>
        <dbReference type="ChEBI" id="CHEBI:28938"/>
        <dbReference type="ChEBI" id="CHEBI:58161"/>
        <dbReference type="ChEBI" id="CHEBI:58199"/>
    </reaction>
</comment>
<dbReference type="GO" id="GO:0019450">
    <property type="term" value="P:L-cysteine catabolic process to pyruvate"/>
    <property type="evidence" value="ECO:0007669"/>
    <property type="project" value="TreeGrafter"/>
</dbReference>
<gene>
    <name evidence="10" type="primary">metC</name>
    <name evidence="10" type="ORF">EH244_01935</name>
    <name evidence="11" type="ORF">EJO66_04460</name>
</gene>
<dbReference type="PANTHER" id="PTHR43500">
    <property type="entry name" value="CYSTATHIONINE BETA-LYASE-RELATED"/>
    <property type="match status" value="1"/>
</dbReference>
<feature type="modified residue" description="N6-(pyridoxal phosphate)lysine" evidence="8">
    <location>
        <position position="216"/>
    </location>
</feature>
<reference evidence="10 13" key="1">
    <citation type="submission" date="2018-11" db="EMBL/GenBank/DDBJ databases">
        <title>The genome of Variovorax sp T529.</title>
        <authorList>
            <person name="Gao J."/>
        </authorList>
    </citation>
    <scope>NUCLEOTIDE SEQUENCE [LARGE SCALE GENOMIC DNA]</scope>
    <source>
        <strain evidence="10 13">T529</strain>
    </source>
</reference>
<protein>
    <submittedName>
        <fullName evidence="10">Cystathionine beta-lyase</fullName>
        <ecNumber evidence="10">4.4.1.8</ecNumber>
    </submittedName>
</protein>
<dbReference type="GO" id="GO:0047804">
    <property type="term" value="F:cysteine-S-conjugate beta-lyase activity"/>
    <property type="evidence" value="ECO:0007669"/>
    <property type="project" value="UniProtKB-EC"/>
</dbReference>
<evidence type="ECO:0000256" key="4">
    <source>
        <dbReference type="ARBA" id="ARBA00023239"/>
    </source>
</evidence>
<keyword evidence="12" id="KW-1185">Reference proteome</keyword>
<evidence type="ECO:0000313" key="13">
    <source>
        <dbReference type="Proteomes" id="UP000271590"/>
    </source>
</evidence>
<dbReference type="PROSITE" id="PS00868">
    <property type="entry name" value="CYS_MET_METAB_PP"/>
    <property type="match status" value="1"/>
</dbReference>
<dbReference type="Gene3D" id="3.40.640.10">
    <property type="entry name" value="Type I PLP-dependent aspartate aminotransferase-like (Major domain)"/>
    <property type="match status" value="1"/>
</dbReference>
<comment type="pathway">
    <text evidence="5">Amino-acid biosynthesis; L-methionine biosynthesis via de novo pathway; L-homocysteine from L-cystathionine: step 1/1.</text>
</comment>
<keyword evidence="4 10" id="KW-0456">Lyase</keyword>
<proteinExistence type="inferred from homology"/>
<dbReference type="GO" id="GO:0019346">
    <property type="term" value="P:transsulfuration"/>
    <property type="evidence" value="ECO:0007669"/>
    <property type="project" value="InterPro"/>
</dbReference>
<dbReference type="EMBL" id="RQXU01000001">
    <property type="protein sequence ID" value="RRH92605.1"/>
    <property type="molecule type" value="Genomic_DNA"/>
</dbReference>
<dbReference type="InterPro" id="IPR015421">
    <property type="entry name" value="PyrdxlP-dep_Trfase_major"/>
</dbReference>
<dbReference type="AlphaFoldDB" id="A0A3P3F1Y1"/>
<evidence type="ECO:0000256" key="6">
    <source>
        <dbReference type="ARBA" id="ARBA00047517"/>
    </source>
</evidence>
<dbReference type="InterPro" id="IPR015422">
    <property type="entry name" value="PyrdxlP-dep_Trfase_small"/>
</dbReference>
<comment type="cofactor">
    <cofactor evidence="1 9">
        <name>pyridoxal 5'-phosphate</name>
        <dbReference type="ChEBI" id="CHEBI:597326"/>
    </cofactor>
</comment>
<comment type="similarity">
    <text evidence="2 9">Belongs to the trans-sulfuration enzymes family.</text>
</comment>
<evidence type="ECO:0000256" key="1">
    <source>
        <dbReference type="ARBA" id="ARBA00001933"/>
    </source>
</evidence>
<dbReference type="RefSeq" id="WP_124956437.1">
    <property type="nucleotide sequence ID" value="NZ_CBFHCE010000012.1"/>
</dbReference>
<evidence type="ECO:0000256" key="5">
    <source>
        <dbReference type="ARBA" id="ARBA00046315"/>
    </source>
</evidence>
<dbReference type="InterPro" id="IPR054542">
    <property type="entry name" value="Cys_met_metab_PP"/>
</dbReference>
<comment type="catalytic activity">
    <reaction evidence="7">
        <text>an S-substituted L-cysteine + H2O = a thiol + pyruvate + NH4(+)</text>
        <dbReference type="Rhea" id="RHEA:18121"/>
        <dbReference type="ChEBI" id="CHEBI:15361"/>
        <dbReference type="ChEBI" id="CHEBI:15377"/>
        <dbReference type="ChEBI" id="CHEBI:28938"/>
        <dbReference type="ChEBI" id="CHEBI:29256"/>
        <dbReference type="ChEBI" id="CHEBI:58717"/>
        <dbReference type="EC" id="4.4.1.13"/>
    </reaction>
</comment>
<sequence>MSDSPKDPAGQALDTRLAHAGKAPAYFGGSPVNTPLVRASTVLFDSVAAMRETRARRGEERAFSYGARGTPTSFALEDAVSELEGAHRTRLFPTGLAAIGMVLLSYLKPGDHVLMSDSVYEPARKLVHSFLDPYGIRCSFFAADGSGIEELFEPNTKLVYAECPGSLVYEMCDLPRLAELAHARGALVAADNTWGSGVQYRPLALGADISLMAATKYLSGHSDVMMGTVATTREAWQPLNERCDAFGMTVSPDDAWLVLRGMRTLSARLQVHERHAMEVAHWLQARPEVAAVFCPALPQHPGHELWKRDCRGTNGLVSFELQPGIENAAVERFVDALSLFGRGSSWGGYESLVAWADMRAARSVTDWSARGAVIRLHVGLEAPSDLLRDLECGFAALGAG</sequence>
<dbReference type="Proteomes" id="UP000271137">
    <property type="component" value="Unassembled WGS sequence"/>
</dbReference>
<dbReference type="PANTHER" id="PTHR43500:SF1">
    <property type="entry name" value="CYSTATHIONINE BETA-LYASE-RELATED"/>
    <property type="match status" value="1"/>
</dbReference>